<evidence type="ECO:0000256" key="10">
    <source>
        <dbReference type="SAM" id="MobiDB-lite"/>
    </source>
</evidence>
<keyword evidence="4" id="KW-0964">Secreted</keyword>
<evidence type="ECO:0000256" key="5">
    <source>
        <dbReference type="ARBA" id="ARBA00022723"/>
    </source>
</evidence>
<evidence type="ECO:0000256" key="2">
    <source>
        <dbReference type="ARBA" id="ARBA00004613"/>
    </source>
</evidence>
<dbReference type="GO" id="GO:0005576">
    <property type="term" value="C:extracellular region"/>
    <property type="evidence" value="ECO:0007669"/>
    <property type="project" value="UniProtKB-SubCell"/>
</dbReference>
<evidence type="ECO:0000256" key="4">
    <source>
        <dbReference type="ARBA" id="ARBA00022525"/>
    </source>
</evidence>
<dbReference type="OMA" id="MWINETS"/>
<feature type="region of interest" description="Disordered" evidence="10">
    <location>
        <begin position="327"/>
        <end position="397"/>
    </location>
</feature>
<dbReference type="Gene3D" id="1.20.90.10">
    <property type="entry name" value="Phospholipase A2 domain"/>
    <property type="match status" value="1"/>
</dbReference>
<feature type="compositionally biased region" description="Polar residues" evidence="10">
    <location>
        <begin position="518"/>
        <end position="533"/>
    </location>
</feature>
<evidence type="ECO:0000313" key="14">
    <source>
        <dbReference type="RefSeq" id="XP_055863024.1"/>
    </source>
</evidence>
<dbReference type="Proteomes" id="UP001165740">
    <property type="component" value="Chromosome 12"/>
</dbReference>
<feature type="region of interest" description="Disordered" evidence="10">
    <location>
        <begin position="234"/>
        <end position="255"/>
    </location>
</feature>
<dbReference type="AlphaFoldDB" id="A0A9W2YJU8"/>
<evidence type="ECO:0000256" key="7">
    <source>
        <dbReference type="ARBA" id="ARBA00022837"/>
    </source>
</evidence>
<organism evidence="13 14">
    <name type="scientific">Biomphalaria glabrata</name>
    <name type="common">Bloodfluke planorb</name>
    <name type="synonym">Freshwater snail</name>
    <dbReference type="NCBI Taxonomy" id="6526"/>
    <lineage>
        <taxon>Eukaryota</taxon>
        <taxon>Metazoa</taxon>
        <taxon>Spiralia</taxon>
        <taxon>Lophotrochozoa</taxon>
        <taxon>Mollusca</taxon>
        <taxon>Gastropoda</taxon>
        <taxon>Heterobranchia</taxon>
        <taxon>Euthyneura</taxon>
        <taxon>Panpulmonata</taxon>
        <taxon>Hygrophila</taxon>
        <taxon>Lymnaeoidea</taxon>
        <taxon>Planorbidae</taxon>
        <taxon>Biomphalaria</taxon>
    </lineage>
</organism>
<evidence type="ECO:0000256" key="3">
    <source>
        <dbReference type="ARBA" id="ARBA00013278"/>
    </source>
</evidence>
<feature type="compositionally biased region" description="Basic residues" evidence="10">
    <location>
        <begin position="234"/>
        <end position="247"/>
    </location>
</feature>
<dbReference type="GO" id="GO:0050482">
    <property type="term" value="P:arachidonate secretion"/>
    <property type="evidence" value="ECO:0007669"/>
    <property type="project" value="InterPro"/>
</dbReference>
<feature type="region of interest" description="Disordered" evidence="10">
    <location>
        <begin position="514"/>
        <end position="535"/>
    </location>
</feature>
<keyword evidence="9" id="KW-1015">Disulfide bond</keyword>
<dbReference type="EC" id="3.1.1.4" evidence="3"/>
<evidence type="ECO:0000313" key="13">
    <source>
        <dbReference type="Proteomes" id="UP001165740"/>
    </source>
</evidence>
<feature type="domain" description="Phospholipase A2-like central" evidence="12">
    <location>
        <begin position="546"/>
        <end position="641"/>
    </location>
</feature>
<evidence type="ECO:0000256" key="11">
    <source>
        <dbReference type="SAM" id="SignalP"/>
    </source>
</evidence>
<keyword evidence="6" id="KW-0378">Hydrolase</keyword>
<dbReference type="InterPro" id="IPR036444">
    <property type="entry name" value="PLipase_A2_dom_sf"/>
</dbReference>
<dbReference type="SUPFAM" id="SSF48619">
    <property type="entry name" value="Phospholipase A2, PLA2"/>
    <property type="match status" value="1"/>
</dbReference>
<keyword evidence="7" id="KW-0106">Calcium</keyword>
<dbReference type="FunFam" id="1.20.90.10:FF:000002">
    <property type="entry name" value="Phospholipase A2 group III"/>
    <property type="match status" value="1"/>
</dbReference>
<dbReference type="GO" id="GO:0006644">
    <property type="term" value="P:phospholipid metabolic process"/>
    <property type="evidence" value="ECO:0007669"/>
    <property type="project" value="InterPro"/>
</dbReference>
<gene>
    <name evidence="14" type="primary">LOC129922168</name>
</gene>
<evidence type="ECO:0000256" key="6">
    <source>
        <dbReference type="ARBA" id="ARBA00022801"/>
    </source>
</evidence>
<name>A0A9W2YJU8_BIOGL</name>
<feature type="region of interest" description="Disordered" evidence="10">
    <location>
        <begin position="414"/>
        <end position="442"/>
    </location>
</feature>
<dbReference type="GO" id="GO:0004623">
    <property type="term" value="F:phospholipase A2 activity"/>
    <property type="evidence" value="ECO:0007669"/>
    <property type="project" value="UniProtKB-EC"/>
</dbReference>
<keyword evidence="8" id="KW-0443">Lipid metabolism</keyword>
<protein>
    <recommendedName>
        <fullName evidence="3">phospholipase A2</fullName>
        <ecNumber evidence="3">3.1.1.4</ecNumber>
    </recommendedName>
</protein>
<dbReference type="CDD" id="cd04704">
    <property type="entry name" value="PLA2_bee_venom_like"/>
    <property type="match status" value="1"/>
</dbReference>
<keyword evidence="13" id="KW-1185">Reference proteome</keyword>
<evidence type="ECO:0000256" key="8">
    <source>
        <dbReference type="ARBA" id="ARBA00023098"/>
    </source>
</evidence>
<dbReference type="OrthoDB" id="6075074at2759"/>
<keyword evidence="11" id="KW-0732">Signal</keyword>
<dbReference type="Pfam" id="PF05826">
    <property type="entry name" value="Phospholip_A2_2"/>
    <property type="match status" value="1"/>
</dbReference>
<sequence>MTFLMVSFNFLISILILLLLLASGKTANYVILSISKEGLREVRIAYKNKLVMEVSLADVPSANGVVFSRATDGQLLVETVSRHGLIEDCNVLASSIDVASFTTDFERVQPEIKLRSESEVMDVYMGIRNFSTLYSHDKHPTDRPHPQKTSQNLDLKWQKQKLTAKLGAVSNSTFLSSFLRYLRIKRLASDCNKYYQEAQSRLEALNLLVENSEALEQESLRLHLDESRVRKLFGKRQHRRRHHHPHPQHHELSNGAGASMINATSALTDPSFEEVTSVDSRVWTSSPADRLDWNNDTKLSSANVAENQMWINETSLTAASLSSSVSHSSTSSSILSSNSSTPTLDSHKTTSNLSTLSTNLSTQTLDSHESTSNPSILSSNSSTPTLDSNQSTSNLSTLSTNLSTSRFIYPEPISDTSISSSNSSAPTSDSQESTSNSSILSSNSSISNISLMSSFSTLSSQNASQQTLNGLLPNDHVSRATDPIESRLKTAHSTTDSETLPGSDVSFQSHDAEATHPINATSGPDTTGEMTSRSRPKRDLLTGWMIFPGTKWCGDGDIAENKHDLGHHVELDKCCRRHDLCPLVIPRLSWKYGMFNYRLHTISHCRCDRKFRKCLKASESPLAHLIGQIFFNVVGPQCFKFRQETTCVQRFWWGGCREWSETKVAFVKRQRRFK</sequence>
<feature type="chain" id="PRO_5040815053" description="phospholipase A2" evidence="11">
    <location>
        <begin position="27"/>
        <end position="674"/>
    </location>
</feature>
<keyword evidence="5" id="KW-0479">Metal-binding</keyword>
<feature type="signal peptide" evidence="11">
    <location>
        <begin position="1"/>
        <end position="26"/>
    </location>
</feature>
<accession>A0A9W2YJU8</accession>
<evidence type="ECO:0000259" key="12">
    <source>
        <dbReference type="Pfam" id="PF05826"/>
    </source>
</evidence>
<evidence type="ECO:0000256" key="9">
    <source>
        <dbReference type="ARBA" id="ARBA00023157"/>
    </source>
</evidence>
<evidence type="ECO:0000256" key="1">
    <source>
        <dbReference type="ARBA" id="ARBA00001913"/>
    </source>
</evidence>
<dbReference type="GeneID" id="129922168"/>
<comment type="subcellular location">
    <subcellularLocation>
        <location evidence="2">Secreted</location>
    </subcellularLocation>
</comment>
<reference evidence="14" key="1">
    <citation type="submission" date="2025-08" db="UniProtKB">
        <authorList>
            <consortium name="RefSeq"/>
        </authorList>
    </citation>
    <scope>IDENTIFICATION</scope>
</reference>
<dbReference type="InterPro" id="IPR016090">
    <property type="entry name" value="PLA2-like_dom"/>
</dbReference>
<dbReference type="RefSeq" id="XP_055863024.1">
    <property type="nucleotide sequence ID" value="XM_056007049.1"/>
</dbReference>
<comment type="cofactor">
    <cofactor evidence="1">
        <name>Ca(2+)</name>
        <dbReference type="ChEBI" id="CHEBI:29108"/>
    </cofactor>
</comment>
<proteinExistence type="predicted"/>
<dbReference type="PANTHER" id="PTHR12253">
    <property type="entry name" value="RH14732P"/>
    <property type="match status" value="1"/>
</dbReference>
<dbReference type="GO" id="GO:0046872">
    <property type="term" value="F:metal ion binding"/>
    <property type="evidence" value="ECO:0007669"/>
    <property type="project" value="UniProtKB-KW"/>
</dbReference>